<dbReference type="PANTHER" id="PTHR43857:SF1">
    <property type="entry name" value="YJGH FAMILY PROTEIN"/>
    <property type="match status" value="1"/>
</dbReference>
<name>A0A848EJD9_9PROT</name>
<dbReference type="PANTHER" id="PTHR43857">
    <property type="entry name" value="BLR7761 PROTEIN"/>
    <property type="match status" value="1"/>
</dbReference>
<evidence type="ECO:0000313" key="1">
    <source>
        <dbReference type="EMBL" id="NMJ44086.1"/>
    </source>
</evidence>
<sequence length="130" mass="14331">MPPRRLISSGSTFEEQIGYSRAVVVGDDIWVSGTTGYDYATMTMRPDVVSQCDQVFRNIAAALEQAGASLDEVVRVLFIVPDPKDWEPCWPVIKTYLGRARPASTLIHTALMSPDMKIEVEVTVRRGSAA</sequence>
<accession>A0A848EJD9</accession>
<dbReference type="SUPFAM" id="SSF55298">
    <property type="entry name" value="YjgF-like"/>
    <property type="match status" value="1"/>
</dbReference>
<dbReference type="Gene3D" id="3.30.1330.40">
    <property type="entry name" value="RutC-like"/>
    <property type="match status" value="1"/>
</dbReference>
<proteinExistence type="predicted"/>
<dbReference type="Pfam" id="PF01042">
    <property type="entry name" value="Ribonuc_L-PSP"/>
    <property type="match status" value="1"/>
</dbReference>
<reference evidence="1 2" key="1">
    <citation type="submission" date="2020-03" db="EMBL/GenBank/DDBJ databases">
        <authorList>
            <person name="Sun Q."/>
        </authorList>
    </citation>
    <scope>NUCLEOTIDE SEQUENCE [LARGE SCALE GENOMIC DNA]</scope>
    <source>
        <strain evidence="1 2">JC162</strain>
    </source>
</reference>
<organism evidence="1 2">
    <name type="scientific">Neoroseomonas marina</name>
    <dbReference type="NCBI Taxonomy" id="1232220"/>
    <lineage>
        <taxon>Bacteria</taxon>
        <taxon>Pseudomonadati</taxon>
        <taxon>Pseudomonadota</taxon>
        <taxon>Alphaproteobacteria</taxon>
        <taxon>Acetobacterales</taxon>
        <taxon>Acetobacteraceae</taxon>
        <taxon>Neoroseomonas</taxon>
    </lineage>
</organism>
<dbReference type="InterPro" id="IPR006175">
    <property type="entry name" value="YjgF/YER057c/UK114"/>
</dbReference>
<dbReference type="RefSeq" id="WP_170056279.1">
    <property type="nucleotide sequence ID" value="NZ_JABBKX010000012.1"/>
</dbReference>
<protein>
    <submittedName>
        <fullName evidence="1">RidA family protein</fullName>
    </submittedName>
</protein>
<evidence type="ECO:0000313" key="2">
    <source>
        <dbReference type="Proteomes" id="UP000548582"/>
    </source>
</evidence>
<gene>
    <name evidence="1" type="ORF">GWK16_22750</name>
</gene>
<dbReference type="CDD" id="cd06154">
    <property type="entry name" value="YjgF_YER057c_UK114_like_6"/>
    <property type="match status" value="1"/>
</dbReference>
<keyword evidence="2" id="KW-1185">Reference proteome</keyword>
<dbReference type="InterPro" id="IPR035959">
    <property type="entry name" value="RutC-like_sf"/>
</dbReference>
<comment type="caution">
    <text evidence="1">The sequence shown here is derived from an EMBL/GenBank/DDBJ whole genome shotgun (WGS) entry which is preliminary data.</text>
</comment>
<dbReference type="EMBL" id="JABBKX010000012">
    <property type="protein sequence ID" value="NMJ44086.1"/>
    <property type="molecule type" value="Genomic_DNA"/>
</dbReference>
<dbReference type="AlphaFoldDB" id="A0A848EJD9"/>
<dbReference type="Proteomes" id="UP000548582">
    <property type="component" value="Unassembled WGS sequence"/>
</dbReference>